<reference evidence="3" key="1">
    <citation type="submission" date="2025-08" db="UniProtKB">
        <authorList>
            <consortium name="RefSeq"/>
        </authorList>
    </citation>
    <scope>IDENTIFICATION</scope>
    <source>
        <strain evidence="3">15112-1751.03</strain>
        <tissue evidence="3">Whole Adult</tissue>
    </source>
</reference>
<dbReference type="OrthoDB" id="7868763at2759"/>
<dbReference type="Proteomes" id="UP000515160">
    <property type="component" value="Chromosome 2L"/>
</dbReference>
<name>A0A6P8WKA9_DROAB</name>
<keyword evidence="2" id="KW-1185">Reference proteome</keyword>
<dbReference type="RefSeq" id="XP_034098205.2">
    <property type="nucleotide sequence ID" value="XM_034242314.2"/>
</dbReference>
<feature type="region of interest" description="Disordered" evidence="1">
    <location>
        <begin position="361"/>
        <end position="436"/>
    </location>
</feature>
<organism evidence="2 3">
    <name type="scientific">Drosophila albomicans</name>
    <name type="common">Fruit fly</name>
    <dbReference type="NCBI Taxonomy" id="7291"/>
    <lineage>
        <taxon>Eukaryota</taxon>
        <taxon>Metazoa</taxon>
        <taxon>Ecdysozoa</taxon>
        <taxon>Arthropoda</taxon>
        <taxon>Hexapoda</taxon>
        <taxon>Insecta</taxon>
        <taxon>Pterygota</taxon>
        <taxon>Neoptera</taxon>
        <taxon>Endopterygota</taxon>
        <taxon>Diptera</taxon>
        <taxon>Brachycera</taxon>
        <taxon>Muscomorpha</taxon>
        <taxon>Ephydroidea</taxon>
        <taxon>Drosophilidae</taxon>
        <taxon>Drosophila</taxon>
    </lineage>
</organism>
<feature type="compositionally biased region" description="Polar residues" evidence="1">
    <location>
        <begin position="193"/>
        <end position="207"/>
    </location>
</feature>
<feature type="compositionally biased region" description="Acidic residues" evidence="1">
    <location>
        <begin position="230"/>
        <end position="239"/>
    </location>
</feature>
<accession>A0A6P8WKA9</accession>
<evidence type="ECO:0000313" key="2">
    <source>
        <dbReference type="Proteomes" id="UP000515160"/>
    </source>
</evidence>
<feature type="compositionally biased region" description="Basic residues" evidence="1">
    <location>
        <begin position="167"/>
        <end position="179"/>
    </location>
</feature>
<feature type="compositionally biased region" description="Polar residues" evidence="1">
    <location>
        <begin position="217"/>
        <end position="228"/>
    </location>
</feature>
<feature type="compositionally biased region" description="Basic residues" evidence="1">
    <location>
        <begin position="370"/>
        <end position="381"/>
    </location>
</feature>
<feature type="compositionally biased region" description="Basic and acidic residues" evidence="1">
    <location>
        <begin position="469"/>
        <end position="496"/>
    </location>
</feature>
<evidence type="ECO:0000313" key="3">
    <source>
        <dbReference type="RefSeq" id="XP_034098205.2"/>
    </source>
</evidence>
<feature type="compositionally biased region" description="Low complexity" evidence="1">
    <location>
        <begin position="63"/>
        <end position="155"/>
    </location>
</feature>
<feature type="region of interest" description="Disordered" evidence="1">
    <location>
        <begin position="32"/>
        <end position="266"/>
    </location>
</feature>
<feature type="region of interest" description="Disordered" evidence="1">
    <location>
        <begin position="449"/>
        <end position="510"/>
    </location>
</feature>
<dbReference type="GeneID" id="117563787"/>
<protein>
    <submittedName>
        <fullName evidence="3">Uncharacterized protein LOC117563787</fullName>
    </submittedName>
</protein>
<evidence type="ECO:0000256" key="1">
    <source>
        <dbReference type="SAM" id="MobiDB-lite"/>
    </source>
</evidence>
<sequence length="510" mass="57311">MDHPCFVRVIVLRTPLMRHDPCTNFTLAMQATSTTSTTAKPKGRKCKPKVKKAKPKPEQRLASVNNINSTSSSTSSSTSTTTSTVSTSIETTTELPTTSSTESETSPTTTEEPPTTTEMTTTTTEEPTTTTTTATTTTSSTTPLTTPTTTTTTESIVYSRNNQLKSLRGRRRKQGRRRPSVPDAPRIKLDGAMQSSDALPVFQSTEVSELRSRPETTTKPNDLETTTPECAEDTDEVEAEPERKAADNETEELVSGSEDCEDAEDQDTNLCPQFSAPEEPANMRLLPASRYRKPVKNYVEPILYEGQGFAKPRQRIGMLQPQRRDFYVSNKQIMPRPRPKYREPVPHSIYMNNIIRGVKCSDEVPGHQHSNPHPHPRRYRNGKPTGPTQRGWLSRRHGPGYAPAGSQPTSNGHIRHRPNPLYGLSSAEDLDSYDHDSEYYDDASAERLNWPREHHAPGSSSSPTVDPCQAEHRQERERERARELEREHDRERDNDHMLQYPQPVAPRFFT</sequence>
<feature type="compositionally biased region" description="Basic residues" evidence="1">
    <location>
        <begin position="41"/>
        <end position="54"/>
    </location>
</feature>
<dbReference type="AlphaFoldDB" id="A0A6P8WKA9"/>
<feature type="compositionally biased region" description="Acidic residues" evidence="1">
    <location>
        <begin position="248"/>
        <end position="266"/>
    </location>
</feature>
<gene>
    <name evidence="3" type="primary">LOC117563787</name>
</gene>
<proteinExistence type="predicted"/>